<keyword evidence="7" id="KW-0067">ATP-binding</keyword>
<dbReference type="PROSITE" id="PS50893">
    <property type="entry name" value="ABC_TRANSPORTER_2"/>
    <property type="match status" value="1"/>
</dbReference>
<reference evidence="14 15" key="1">
    <citation type="submission" date="2018-05" db="EMBL/GenBank/DDBJ databases">
        <title>Spiribacter halobius sp. nov., a moderately halophilic bacterium isolated from marine solar saltern.</title>
        <authorList>
            <person name="Zheng W.-S."/>
            <person name="Lu D.-C."/>
            <person name="Du Z.-J."/>
        </authorList>
    </citation>
    <scope>NUCLEOTIDE SEQUENCE [LARGE SCALE GENOMIC DNA]</scope>
    <source>
        <strain evidence="14 15">E85</strain>
    </source>
</reference>
<keyword evidence="9 10" id="KW-0472">Membrane</keyword>
<dbReference type="InterPro" id="IPR017871">
    <property type="entry name" value="ABC_transporter-like_CS"/>
</dbReference>
<dbReference type="CDD" id="cd18588">
    <property type="entry name" value="ABC_6TM_CyaB_HlyB_like"/>
    <property type="match status" value="1"/>
</dbReference>
<name>A0A2U2N2I9_9GAMM</name>
<dbReference type="InterPro" id="IPR003593">
    <property type="entry name" value="AAA+_ATPase"/>
</dbReference>
<dbReference type="Pfam" id="PF00664">
    <property type="entry name" value="ABC_membrane"/>
    <property type="match status" value="1"/>
</dbReference>
<dbReference type="SUPFAM" id="SSF90123">
    <property type="entry name" value="ABC transporter transmembrane region"/>
    <property type="match status" value="1"/>
</dbReference>
<evidence type="ECO:0000256" key="10">
    <source>
        <dbReference type="SAM" id="Phobius"/>
    </source>
</evidence>
<dbReference type="PROSITE" id="PS50929">
    <property type="entry name" value="ABC_TM1F"/>
    <property type="match status" value="1"/>
</dbReference>
<sequence>MDVTDNPEVADPGLTALLVLLGLLQRPTTAETIRRRTGIISGFGPDELLDAAQEQGLAVERVHLNARELTRVGLPALVLPGDGRVLVWNADAPEPWLMDPAAPEERVAPERLATRRMPVLLVRSDSEARARERRRFGLSTLLAELGRYRGMLGHVLAASLMLQLFALATPLFTMVIIDKVLTTGALSTLDVLILGLAAVALFDLAIGLLRSILLADVANRVDVLLSARFFRHLLDLPLAYFARQRTGDVVARVRELESVRQFLTGSGLTALVDFCFALLFLGVMALFSVPLTMVVAAAMAGLLLLYGLCAPVLRRRLESRIVEQTETQSFLTEAVAGVETVKGLGLEPQRAREWESQTVAQSNAARDADQLASGLNQVAQFISKGTIALTLWLGARAVIDGGLTAGGLIAFNMMVGRVMAPAMRLAQLFQQLGQTRVAVRRLADILDRPTEPHPASATELPPPRGAVRFEDVSFRYGPDAPEVIRSVSLEAKPGEVIGIVGQSGAGKTSLLRLIQRLYVPTAGRILLDGVNTARMDPRWLRRHVAAVTQDGVLFNASVRANIAAAHPALPMEKVEQAAELAAADRFVRALPQAYDTVVGERGVELSAGQRQRVALARALAADPRILLLDEPTSALDAIAEQRIQSNLRAIVGGRTVFLVAHRLSTLRICDRVLVLEDGQLVESGPPSALIRAGGPFARLRAAQLGEPQARPSSGEVRHALAP</sequence>
<dbReference type="OrthoDB" id="6336411at2"/>
<comment type="subcellular location">
    <subcellularLocation>
        <location evidence="1">Cell membrane</location>
        <topology evidence="1">Multi-pass membrane protein</topology>
    </subcellularLocation>
</comment>
<evidence type="ECO:0000313" key="15">
    <source>
        <dbReference type="Proteomes" id="UP000245474"/>
    </source>
</evidence>
<dbReference type="GO" id="GO:0016887">
    <property type="term" value="F:ATP hydrolysis activity"/>
    <property type="evidence" value="ECO:0007669"/>
    <property type="project" value="InterPro"/>
</dbReference>
<dbReference type="GO" id="GO:0008233">
    <property type="term" value="F:peptidase activity"/>
    <property type="evidence" value="ECO:0007669"/>
    <property type="project" value="InterPro"/>
</dbReference>
<keyword evidence="6" id="KW-0547">Nucleotide-binding</keyword>
<dbReference type="GO" id="GO:0030256">
    <property type="term" value="C:type I protein secretion system complex"/>
    <property type="evidence" value="ECO:0007669"/>
    <property type="project" value="InterPro"/>
</dbReference>
<evidence type="ECO:0000259" key="12">
    <source>
        <dbReference type="PROSITE" id="PS50929"/>
    </source>
</evidence>
<evidence type="ECO:0000256" key="6">
    <source>
        <dbReference type="ARBA" id="ARBA00022741"/>
    </source>
</evidence>
<dbReference type="Gene3D" id="3.90.70.10">
    <property type="entry name" value="Cysteine proteinases"/>
    <property type="match status" value="1"/>
</dbReference>
<accession>A0A2U2N2I9</accession>
<dbReference type="Proteomes" id="UP000245474">
    <property type="component" value="Unassembled WGS sequence"/>
</dbReference>
<feature type="domain" description="Peptidase C39" evidence="13">
    <location>
        <begin position="6"/>
        <end position="123"/>
    </location>
</feature>
<dbReference type="PROSITE" id="PS00211">
    <property type="entry name" value="ABC_TRANSPORTER_1"/>
    <property type="match status" value="1"/>
</dbReference>
<feature type="domain" description="ABC transporter" evidence="11">
    <location>
        <begin position="467"/>
        <end position="702"/>
    </location>
</feature>
<dbReference type="InterPro" id="IPR003439">
    <property type="entry name" value="ABC_transporter-like_ATP-bd"/>
</dbReference>
<dbReference type="SMART" id="SM00382">
    <property type="entry name" value="AAA"/>
    <property type="match status" value="1"/>
</dbReference>
<dbReference type="InterPro" id="IPR005074">
    <property type="entry name" value="Peptidase_C39"/>
</dbReference>
<dbReference type="Gene3D" id="1.20.1560.10">
    <property type="entry name" value="ABC transporter type 1, transmembrane domain"/>
    <property type="match status" value="1"/>
</dbReference>
<evidence type="ECO:0000256" key="5">
    <source>
        <dbReference type="ARBA" id="ARBA00022692"/>
    </source>
</evidence>
<feature type="transmembrane region" description="Helical" evidence="10">
    <location>
        <begin position="155"/>
        <end position="177"/>
    </location>
</feature>
<evidence type="ECO:0000256" key="7">
    <source>
        <dbReference type="ARBA" id="ARBA00022840"/>
    </source>
</evidence>
<dbReference type="EMBL" id="QFFI01000011">
    <property type="protein sequence ID" value="PWG63406.1"/>
    <property type="molecule type" value="Genomic_DNA"/>
</dbReference>
<evidence type="ECO:0000259" key="13">
    <source>
        <dbReference type="PROSITE" id="PS50990"/>
    </source>
</evidence>
<dbReference type="InterPro" id="IPR039421">
    <property type="entry name" value="Type_1_exporter"/>
</dbReference>
<keyword evidence="3" id="KW-0813">Transport</keyword>
<proteinExistence type="inferred from homology"/>
<keyword evidence="8 10" id="KW-1133">Transmembrane helix</keyword>
<feature type="transmembrane region" description="Helical" evidence="10">
    <location>
        <begin position="189"/>
        <end position="209"/>
    </location>
</feature>
<dbReference type="SUPFAM" id="SSF52540">
    <property type="entry name" value="P-loop containing nucleoside triphosphate hydrolases"/>
    <property type="match status" value="1"/>
</dbReference>
<dbReference type="FunFam" id="3.40.50.300:FF:000299">
    <property type="entry name" value="ABC transporter ATP-binding protein/permease"/>
    <property type="match status" value="1"/>
</dbReference>
<dbReference type="GO" id="GO:0034040">
    <property type="term" value="F:ATPase-coupled lipid transmembrane transporter activity"/>
    <property type="evidence" value="ECO:0007669"/>
    <property type="project" value="TreeGrafter"/>
</dbReference>
<evidence type="ECO:0000313" key="14">
    <source>
        <dbReference type="EMBL" id="PWG63406.1"/>
    </source>
</evidence>
<evidence type="ECO:0000259" key="11">
    <source>
        <dbReference type="PROSITE" id="PS50893"/>
    </source>
</evidence>
<feature type="transmembrane region" description="Helical" evidence="10">
    <location>
        <begin position="293"/>
        <end position="313"/>
    </location>
</feature>
<evidence type="ECO:0000256" key="8">
    <source>
        <dbReference type="ARBA" id="ARBA00022989"/>
    </source>
</evidence>
<dbReference type="InterPro" id="IPR011527">
    <property type="entry name" value="ABC1_TM_dom"/>
</dbReference>
<dbReference type="PANTHER" id="PTHR24221:SF647">
    <property type="entry name" value="BLL6336 PROTEIN"/>
    <property type="match status" value="1"/>
</dbReference>
<dbReference type="GO" id="GO:0030253">
    <property type="term" value="P:protein secretion by the type I secretion system"/>
    <property type="evidence" value="ECO:0007669"/>
    <property type="project" value="InterPro"/>
</dbReference>
<dbReference type="GO" id="GO:0006508">
    <property type="term" value="P:proteolysis"/>
    <property type="evidence" value="ECO:0007669"/>
    <property type="project" value="InterPro"/>
</dbReference>
<dbReference type="Pfam" id="PF00005">
    <property type="entry name" value="ABC_tran"/>
    <property type="match status" value="1"/>
</dbReference>
<dbReference type="GO" id="GO:0005886">
    <property type="term" value="C:plasma membrane"/>
    <property type="evidence" value="ECO:0007669"/>
    <property type="project" value="UniProtKB-SubCell"/>
</dbReference>
<evidence type="ECO:0000256" key="1">
    <source>
        <dbReference type="ARBA" id="ARBA00004651"/>
    </source>
</evidence>
<evidence type="ECO:0000256" key="3">
    <source>
        <dbReference type="ARBA" id="ARBA00022448"/>
    </source>
</evidence>
<dbReference type="GO" id="GO:0005524">
    <property type="term" value="F:ATP binding"/>
    <property type="evidence" value="ECO:0007669"/>
    <property type="project" value="UniProtKB-KW"/>
</dbReference>
<dbReference type="InterPro" id="IPR036640">
    <property type="entry name" value="ABC1_TM_sf"/>
</dbReference>
<organism evidence="14 15">
    <name type="scientific">Sediminicurvatus halobius</name>
    <dbReference type="NCBI Taxonomy" id="2182432"/>
    <lineage>
        <taxon>Bacteria</taxon>
        <taxon>Pseudomonadati</taxon>
        <taxon>Pseudomonadota</taxon>
        <taxon>Gammaproteobacteria</taxon>
        <taxon>Chromatiales</taxon>
        <taxon>Ectothiorhodospiraceae</taxon>
        <taxon>Sediminicurvatus</taxon>
    </lineage>
</organism>
<dbReference type="PROSITE" id="PS50990">
    <property type="entry name" value="PEPTIDASE_C39"/>
    <property type="match status" value="1"/>
</dbReference>
<dbReference type="InterPro" id="IPR010132">
    <property type="entry name" value="ATPase_T1SS_HlyB"/>
</dbReference>
<dbReference type="RefSeq" id="WP_109678349.1">
    <property type="nucleotide sequence ID" value="NZ_CP086615.1"/>
</dbReference>
<evidence type="ECO:0000256" key="9">
    <source>
        <dbReference type="ARBA" id="ARBA00023136"/>
    </source>
</evidence>
<comment type="similarity">
    <text evidence="2">Belongs to the ABC transporter superfamily. Protein-1 exporter (TC 3.A.1.109) family.</text>
</comment>
<evidence type="ECO:0000256" key="4">
    <source>
        <dbReference type="ARBA" id="ARBA00022475"/>
    </source>
</evidence>
<protein>
    <submittedName>
        <fullName evidence="14">Type I secretion system permease/ATPase</fullName>
    </submittedName>
</protein>
<feature type="transmembrane region" description="Helical" evidence="10">
    <location>
        <begin position="262"/>
        <end position="287"/>
    </location>
</feature>
<dbReference type="PANTHER" id="PTHR24221">
    <property type="entry name" value="ATP-BINDING CASSETTE SUB-FAMILY B"/>
    <property type="match status" value="1"/>
</dbReference>
<dbReference type="NCBIfam" id="TIGR01846">
    <property type="entry name" value="type_I_sec_HlyB"/>
    <property type="match status" value="1"/>
</dbReference>
<keyword evidence="5 10" id="KW-0812">Transmembrane</keyword>
<dbReference type="AlphaFoldDB" id="A0A2U2N2I9"/>
<keyword evidence="15" id="KW-1185">Reference proteome</keyword>
<evidence type="ECO:0000256" key="2">
    <source>
        <dbReference type="ARBA" id="ARBA00006025"/>
    </source>
</evidence>
<dbReference type="Gene3D" id="3.40.50.300">
    <property type="entry name" value="P-loop containing nucleotide triphosphate hydrolases"/>
    <property type="match status" value="1"/>
</dbReference>
<dbReference type="GO" id="GO:0140359">
    <property type="term" value="F:ABC-type transporter activity"/>
    <property type="evidence" value="ECO:0007669"/>
    <property type="project" value="InterPro"/>
</dbReference>
<comment type="caution">
    <text evidence="14">The sequence shown here is derived from an EMBL/GenBank/DDBJ whole genome shotgun (WGS) entry which is preliminary data.</text>
</comment>
<feature type="domain" description="ABC transmembrane type-1" evidence="12">
    <location>
        <begin position="155"/>
        <end position="434"/>
    </location>
</feature>
<keyword evidence="4" id="KW-1003">Cell membrane</keyword>
<gene>
    <name evidence="14" type="ORF">DEM34_08850</name>
</gene>
<dbReference type="InterPro" id="IPR027417">
    <property type="entry name" value="P-loop_NTPase"/>
</dbReference>